<keyword evidence="1" id="KW-0472">Membrane</keyword>
<proteinExistence type="predicted"/>
<keyword evidence="1" id="KW-0812">Transmembrane</keyword>
<dbReference type="EMBL" id="LS974624">
    <property type="protein sequence ID" value="CAG7899273.1"/>
    <property type="molecule type" value="Genomic_DNA"/>
</dbReference>
<name>A0A8D9M5M3_BRACM</name>
<dbReference type="Gramene" id="A08p29390.2_BraZ1">
    <property type="protein sequence ID" value="A08p29390.2_BraZ1.CDS"/>
    <property type="gene ID" value="A08g29390.2_BraZ1"/>
</dbReference>
<dbReference type="AlphaFoldDB" id="A0A8D9M5M3"/>
<evidence type="ECO:0000256" key="1">
    <source>
        <dbReference type="SAM" id="Phobius"/>
    </source>
</evidence>
<sequence>MKVYLHGCAGQNIANIVGSVIGGHTGLLLNGFAIFSWSRKRRHTIRCSLNNILETKMHSRLHYRMTQW</sequence>
<evidence type="ECO:0000313" key="2">
    <source>
        <dbReference type="EMBL" id="CAG7899273.1"/>
    </source>
</evidence>
<accession>A0A8D9M5M3</accession>
<evidence type="ECO:0000313" key="3">
    <source>
        <dbReference type="Proteomes" id="UP000694005"/>
    </source>
</evidence>
<keyword evidence="1" id="KW-1133">Transmembrane helix</keyword>
<reference evidence="2 3" key="1">
    <citation type="submission" date="2021-07" db="EMBL/GenBank/DDBJ databases">
        <authorList>
            <consortium name="Genoscope - CEA"/>
            <person name="William W."/>
        </authorList>
    </citation>
    <scope>NUCLEOTIDE SEQUENCE [LARGE SCALE GENOMIC DNA]</scope>
</reference>
<dbReference type="Proteomes" id="UP000694005">
    <property type="component" value="Chromosome A08"/>
</dbReference>
<gene>
    <name evidence="2" type="ORF">BRAPAZ1V2_A08P29390.2</name>
</gene>
<organism evidence="2 3">
    <name type="scientific">Brassica campestris</name>
    <name type="common">Field mustard</name>
    <dbReference type="NCBI Taxonomy" id="3711"/>
    <lineage>
        <taxon>Eukaryota</taxon>
        <taxon>Viridiplantae</taxon>
        <taxon>Streptophyta</taxon>
        <taxon>Embryophyta</taxon>
        <taxon>Tracheophyta</taxon>
        <taxon>Spermatophyta</taxon>
        <taxon>Magnoliopsida</taxon>
        <taxon>eudicotyledons</taxon>
        <taxon>Gunneridae</taxon>
        <taxon>Pentapetalae</taxon>
        <taxon>rosids</taxon>
        <taxon>malvids</taxon>
        <taxon>Brassicales</taxon>
        <taxon>Brassicaceae</taxon>
        <taxon>Brassiceae</taxon>
        <taxon>Brassica</taxon>
    </lineage>
</organism>
<protein>
    <submittedName>
        <fullName evidence="2">Uncharacterized protein</fullName>
    </submittedName>
</protein>
<feature type="transmembrane region" description="Helical" evidence="1">
    <location>
        <begin position="12"/>
        <end position="37"/>
    </location>
</feature>